<name>A0A2H3JMQ4_WOLCO</name>
<gene>
    <name evidence="2" type="ORF">WOLCODRAFT_144208</name>
</gene>
<evidence type="ECO:0000313" key="3">
    <source>
        <dbReference type="Proteomes" id="UP000218811"/>
    </source>
</evidence>
<keyword evidence="3" id="KW-1185">Reference proteome</keyword>
<feature type="region of interest" description="Disordered" evidence="1">
    <location>
        <begin position="64"/>
        <end position="139"/>
    </location>
</feature>
<evidence type="ECO:0000256" key="1">
    <source>
        <dbReference type="SAM" id="MobiDB-lite"/>
    </source>
</evidence>
<reference evidence="2 3" key="1">
    <citation type="journal article" date="2012" name="Science">
        <title>The Paleozoic origin of enzymatic lignin decomposition reconstructed from 31 fungal genomes.</title>
        <authorList>
            <person name="Floudas D."/>
            <person name="Binder M."/>
            <person name="Riley R."/>
            <person name="Barry K."/>
            <person name="Blanchette R.A."/>
            <person name="Henrissat B."/>
            <person name="Martinez A.T."/>
            <person name="Otillar R."/>
            <person name="Spatafora J.W."/>
            <person name="Yadav J.S."/>
            <person name="Aerts A."/>
            <person name="Benoit I."/>
            <person name="Boyd A."/>
            <person name="Carlson A."/>
            <person name="Copeland A."/>
            <person name="Coutinho P.M."/>
            <person name="de Vries R.P."/>
            <person name="Ferreira P."/>
            <person name="Findley K."/>
            <person name="Foster B."/>
            <person name="Gaskell J."/>
            <person name="Glotzer D."/>
            <person name="Gorecki P."/>
            <person name="Heitman J."/>
            <person name="Hesse C."/>
            <person name="Hori C."/>
            <person name="Igarashi K."/>
            <person name="Jurgens J.A."/>
            <person name="Kallen N."/>
            <person name="Kersten P."/>
            <person name="Kohler A."/>
            <person name="Kuees U."/>
            <person name="Kumar T.K.A."/>
            <person name="Kuo A."/>
            <person name="LaButti K."/>
            <person name="Larrondo L.F."/>
            <person name="Lindquist E."/>
            <person name="Ling A."/>
            <person name="Lombard V."/>
            <person name="Lucas S."/>
            <person name="Lundell T."/>
            <person name="Martin R."/>
            <person name="McLaughlin D.J."/>
            <person name="Morgenstern I."/>
            <person name="Morin E."/>
            <person name="Murat C."/>
            <person name="Nagy L.G."/>
            <person name="Nolan M."/>
            <person name="Ohm R.A."/>
            <person name="Patyshakuliyeva A."/>
            <person name="Rokas A."/>
            <person name="Ruiz-Duenas F.J."/>
            <person name="Sabat G."/>
            <person name="Salamov A."/>
            <person name="Samejima M."/>
            <person name="Schmutz J."/>
            <person name="Slot J.C."/>
            <person name="St John F."/>
            <person name="Stenlid J."/>
            <person name="Sun H."/>
            <person name="Sun S."/>
            <person name="Syed K."/>
            <person name="Tsang A."/>
            <person name="Wiebenga A."/>
            <person name="Young D."/>
            <person name="Pisabarro A."/>
            <person name="Eastwood D.C."/>
            <person name="Martin F."/>
            <person name="Cullen D."/>
            <person name="Grigoriev I.V."/>
            <person name="Hibbett D.S."/>
        </authorList>
    </citation>
    <scope>NUCLEOTIDE SEQUENCE [LARGE SCALE GENOMIC DNA]</scope>
    <source>
        <strain evidence="2 3">MD-104</strain>
    </source>
</reference>
<feature type="region of interest" description="Disordered" evidence="1">
    <location>
        <begin position="153"/>
        <end position="291"/>
    </location>
</feature>
<protein>
    <submittedName>
        <fullName evidence="2">Uncharacterized protein</fullName>
    </submittedName>
</protein>
<feature type="compositionally biased region" description="Acidic residues" evidence="1">
    <location>
        <begin position="241"/>
        <end position="253"/>
    </location>
</feature>
<feature type="compositionally biased region" description="Basic and acidic residues" evidence="1">
    <location>
        <begin position="175"/>
        <end position="184"/>
    </location>
</feature>
<sequence>MPGAVQDGEQCAIVFALVRQFRVAEDEYRARFCGPDDAPLMCPGRLDHFPPQVGLGVDFARPWGDAHGDAEGAEEVDGVGPGSPRVKIEVEDDDLRSPSYEPSSRRVSPAPEAYYDPGAPAPWESDDEDVNEQEAVGTDAVKQEDIDSDIGTVSQAHDERADFVNSADLFADEEPAVKQEDESRQSGYDSDEWLYGNSSAPYLDTDDRNAEVKHEDTYPDPANMNSDDWLYGPGYTTSGVNDEEPASDIDESGDERGHIGDDEASTDDDDDAASISTIRSYHGTRARSAPLLDIEMSVEREMSPVLDYGTDPTSSDVSEVETPPPYPHLALEDPVDIVDNDIPDSPHRLVLHPRPLYWLTISRTPSPSSPPPLITSPLRTPSPPLVLHPSVLAPHNPSPPPGLHPARYVARTPSPPPAAAGAESDTIPSPSTFAESYERGQAPAVTVAPAASTSGVQRRQGSHEQRAHAAPYVRPAPGERRAWARLRIRSPTPMDVPVAPYSVRIPFVAREQEQETTQQMNNIHDDL</sequence>
<feature type="region of interest" description="Disordered" evidence="1">
    <location>
        <begin position="305"/>
        <end position="330"/>
    </location>
</feature>
<organism evidence="2 3">
    <name type="scientific">Wolfiporia cocos (strain MD-104)</name>
    <name type="common">Brown rot fungus</name>
    <dbReference type="NCBI Taxonomy" id="742152"/>
    <lineage>
        <taxon>Eukaryota</taxon>
        <taxon>Fungi</taxon>
        <taxon>Dikarya</taxon>
        <taxon>Basidiomycota</taxon>
        <taxon>Agaricomycotina</taxon>
        <taxon>Agaricomycetes</taxon>
        <taxon>Polyporales</taxon>
        <taxon>Phaeolaceae</taxon>
        <taxon>Wolfiporia</taxon>
    </lineage>
</organism>
<dbReference type="AlphaFoldDB" id="A0A2H3JMQ4"/>
<feature type="compositionally biased region" description="Low complexity" evidence="1">
    <location>
        <begin position="442"/>
        <end position="454"/>
    </location>
</feature>
<feature type="region of interest" description="Disordered" evidence="1">
    <location>
        <begin position="393"/>
        <end position="469"/>
    </location>
</feature>
<feature type="compositionally biased region" description="Acidic residues" evidence="1">
    <location>
        <begin position="262"/>
        <end position="272"/>
    </location>
</feature>
<dbReference type="Proteomes" id="UP000218811">
    <property type="component" value="Unassembled WGS sequence"/>
</dbReference>
<dbReference type="EMBL" id="KB468135">
    <property type="protein sequence ID" value="PCH42775.1"/>
    <property type="molecule type" value="Genomic_DNA"/>
</dbReference>
<proteinExistence type="predicted"/>
<feature type="compositionally biased region" description="Basic and acidic residues" evidence="1">
    <location>
        <begin position="205"/>
        <end position="217"/>
    </location>
</feature>
<evidence type="ECO:0000313" key="2">
    <source>
        <dbReference type="EMBL" id="PCH42775.1"/>
    </source>
</evidence>
<accession>A0A2H3JMQ4</accession>